<feature type="region of interest" description="Disordered" evidence="5">
    <location>
        <begin position="319"/>
        <end position="352"/>
    </location>
</feature>
<accession>Q3SMG4</accession>
<keyword evidence="8" id="KW-1185">Reference proteome</keyword>
<dbReference type="Gene3D" id="1.10.760.10">
    <property type="entry name" value="Cytochrome c-like domain"/>
    <property type="match status" value="2"/>
</dbReference>
<gene>
    <name evidence="7" type="ordered locus">Tbd_0128</name>
</gene>
<organism evidence="7 8">
    <name type="scientific">Thiobacillus denitrificans (strain ATCC 25259 / T1)</name>
    <dbReference type="NCBI Taxonomy" id="292415"/>
    <lineage>
        <taxon>Bacteria</taxon>
        <taxon>Pseudomonadati</taxon>
        <taxon>Pseudomonadota</taxon>
        <taxon>Betaproteobacteria</taxon>
        <taxon>Nitrosomonadales</taxon>
        <taxon>Thiobacillaceae</taxon>
        <taxon>Thiobacillus</taxon>
    </lineage>
</organism>
<dbReference type="HOGENOM" id="CLU_058582_1_0_4"/>
<dbReference type="Pfam" id="PF13442">
    <property type="entry name" value="Cytochrome_CBB3"/>
    <property type="match status" value="1"/>
</dbReference>
<keyword evidence="3 4" id="KW-0408">Iron</keyword>
<dbReference type="GO" id="GO:0009055">
    <property type="term" value="F:electron transfer activity"/>
    <property type="evidence" value="ECO:0007669"/>
    <property type="project" value="InterPro"/>
</dbReference>
<dbReference type="Proteomes" id="UP000008291">
    <property type="component" value="Chromosome"/>
</dbReference>
<keyword evidence="1 4" id="KW-0349">Heme</keyword>
<proteinExistence type="predicted"/>
<evidence type="ECO:0000256" key="3">
    <source>
        <dbReference type="ARBA" id="ARBA00023004"/>
    </source>
</evidence>
<evidence type="ECO:0000259" key="6">
    <source>
        <dbReference type="PROSITE" id="PS51007"/>
    </source>
</evidence>
<dbReference type="KEGG" id="tbd:Tbd_0128"/>
<feature type="region of interest" description="Disordered" evidence="5">
    <location>
        <begin position="20"/>
        <end position="75"/>
    </location>
</feature>
<evidence type="ECO:0000256" key="5">
    <source>
        <dbReference type="SAM" id="MobiDB-lite"/>
    </source>
</evidence>
<evidence type="ECO:0000313" key="8">
    <source>
        <dbReference type="Proteomes" id="UP000008291"/>
    </source>
</evidence>
<dbReference type="OrthoDB" id="9808312at2"/>
<evidence type="ECO:0000256" key="1">
    <source>
        <dbReference type="ARBA" id="ARBA00022617"/>
    </source>
</evidence>
<evidence type="ECO:0000256" key="2">
    <source>
        <dbReference type="ARBA" id="ARBA00022723"/>
    </source>
</evidence>
<dbReference type="InterPro" id="IPR036909">
    <property type="entry name" value="Cyt_c-like_dom_sf"/>
</dbReference>
<dbReference type="eggNOG" id="COG3258">
    <property type="taxonomic scope" value="Bacteria"/>
</dbReference>
<evidence type="ECO:0000313" key="7">
    <source>
        <dbReference type="EMBL" id="AAZ96081.1"/>
    </source>
</evidence>
<reference evidence="7 8" key="1">
    <citation type="journal article" date="2006" name="J. Bacteriol.">
        <title>The genome sequence of the obligately chemolithoautotrophic, facultatively anaerobic bacterium Thiobacillus denitrificans.</title>
        <authorList>
            <person name="Beller H.R."/>
            <person name="Chain P.S."/>
            <person name="Letain T.E."/>
            <person name="Chakicherla A."/>
            <person name="Larimer F.W."/>
            <person name="Richardson P.M."/>
            <person name="Coleman M.A."/>
            <person name="Wood A.P."/>
            <person name="Kelly D.P."/>
        </authorList>
    </citation>
    <scope>NUCLEOTIDE SEQUENCE [LARGE SCALE GENOMIC DNA]</scope>
    <source>
        <strain evidence="7 8">ATCC 25259</strain>
    </source>
</reference>
<dbReference type="PANTHER" id="PTHR35008">
    <property type="entry name" value="BLL4482 PROTEIN-RELATED"/>
    <property type="match status" value="1"/>
</dbReference>
<dbReference type="PANTHER" id="PTHR35008:SF9">
    <property type="entry name" value="CYTOCHROME C DOMAIN-CONTAINING PROTEIN"/>
    <property type="match status" value="1"/>
</dbReference>
<dbReference type="AlphaFoldDB" id="Q3SMG4"/>
<sequence>MKRHTALFCTLALAGFISGCEQEKSPPKPETAPAEKTTGGGEQTGFAGQPPERAAEASKPAATFVPPDESEIPNNEYGETVRQGKALFTNTQQYAKKYVGNAMNCSNCHLDNGRRANSAPLWAAYVLYPAYRKKTGTVDTIQSRIQGCFMYSMDGRPPALDSKEMTALVTYHYWMSKGAPTGVKLPGQGFIKVPKPPQTPDLARGEAVYKANCVICHGANGEGIKVDGQHAFPPLWGKESFNWGAGMHRIDTAAGFIKANMPYGLGGTLSDQEAWDVALFMNSHERPQDPRFKESLTRTRDTFHDENCLYGRSPEELAASLAKGAAPGSQTGEAQARPGAGHSEGYSPAQSH</sequence>
<keyword evidence="2 4" id="KW-0479">Metal-binding</keyword>
<dbReference type="EMBL" id="CP000116">
    <property type="protein sequence ID" value="AAZ96081.1"/>
    <property type="molecule type" value="Genomic_DNA"/>
</dbReference>
<evidence type="ECO:0000256" key="4">
    <source>
        <dbReference type="PROSITE-ProRule" id="PRU00433"/>
    </source>
</evidence>
<dbReference type="PROSITE" id="PS51257">
    <property type="entry name" value="PROKAR_LIPOPROTEIN"/>
    <property type="match status" value="1"/>
</dbReference>
<dbReference type="SUPFAM" id="SSF46626">
    <property type="entry name" value="Cytochrome c"/>
    <property type="match status" value="2"/>
</dbReference>
<dbReference type="GO" id="GO:0046872">
    <property type="term" value="F:metal ion binding"/>
    <property type="evidence" value="ECO:0007669"/>
    <property type="project" value="UniProtKB-KW"/>
</dbReference>
<dbReference type="InterPro" id="IPR051459">
    <property type="entry name" value="Cytochrome_c-type_DH"/>
</dbReference>
<dbReference type="PROSITE" id="PS51007">
    <property type="entry name" value="CYTC"/>
    <property type="match status" value="2"/>
</dbReference>
<protein>
    <submittedName>
        <fullName evidence="7">Putative cytochrome C</fullName>
    </submittedName>
</protein>
<dbReference type="Pfam" id="PF21342">
    <property type="entry name" value="SoxA-TsdA_cyt-c"/>
    <property type="match status" value="1"/>
</dbReference>
<name>Q3SMG4_THIDA</name>
<dbReference type="GO" id="GO:0020037">
    <property type="term" value="F:heme binding"/>
    <property type="evidence" value="ECO:0007669"/>
    <property type="project" value="InterPro"/>
</dbReference>
<feature type="domain" description="Cytochrome c" evidence="6">
    <location>
        <begin position="200"/>
        <end position="285"/>
    </location>
</feature>
<feature type="domain" description="Cytochrome c" evidence="6">
    <location>
        <begin position="79"/>
        <end position="176"/>
    </location>
</feature>
<dbReference type="STRING" id="292415.Tbd_0128"/>
<dbReference type="RefSeq" id="WP_011310641.1">
    <property type="nucleotide sequence ID" value="NC_007404.1"/>
</dbReference>
<dbReference type="InterPro" id="IPR009056">
    <property type="entry name" value="Cyt_c-like_dom"/>
</dbReference>